<dbReference type="OrthoDB" id="240298at2759"/>
<dbReference type="AlphaFoldDB" id="B5RJ04"/>
<protein>
    <submittedName>
        <fullName evidence="7">FI06433p</fullName>
    </submittedName>
</protein>
<keyword evidence="3" id="KW-0999">Mitochondrion inner membrane</keyword>
<dbReference type="InterPro" id="IPR036869">
    <property type="entry name" value="J_dom_sf"/>
</dbReference>
<dbReference type="EMBL" id="BT044278">
    <property type="protein sequence ID" value="ACH92343.1"/>
    <property type="molecule type" value="mRNA"/>
</dbReference>
<dbReference type="GO" id="GO:0005743">
    <property type="term" value="C:mitochondrial inner membrane"/>
    <property type="evidence" value="ECO:0007669"/>
    <property type="project" value="UniProtKB-SubCell"/>
</dbReference>
<reference evidence="7" key="1">
    <citation type="submission" date="2008-09" db="EMBL/GenBank/DDBJ databases">
        <authorList>
            <person name="Carlson J."/>
            <person name="Booth B."/>
            <person name="Frise E."/>
            <person name="Park S."/>
            <person name="Wan K."/>
            <person name="Yu C."/>
            <person name="Celniker S."/>
        </authorList>
    </citation>
    <scope>NUCLEOTIDE SEQUENCE</scope>
</reference>
<gene>
    <name evidence="7" type="primary">CG32727-RA</name>
</gene>
<name>B5RJ04_DROME</name>
<evidence type="ECO:0000256" key="3">
    <source>
        <dbReference type="ARBA" id="ARBA00022792"/>
    </source>
</evidence>
<dbReference type="HOGENOM" id="CLU_017633_13_4_1"/>
<sequence>KYSFRFGRKLFRIKMQASKVSPSFSDYLPLVSTVVAVGVATCCVAAQIFRSPNSTKTIGQLRLCFGNLGTGRFYSGCFQKRMSHREASKILSISPNAPWIRRAMLAKHPDRNGSPYLAGKIHKPKNGLLEGRNRFR</sequence>
<dbReference type="SUPFAM" id="SSF46565">
    <property type="entry name" value="Chaperone J-domain"/>
    <property type="match status" value="1"/>
</dbReference>
<dbReference type="Bgee" id="FBgn0265265">
    <property type="expression patterns" value="Expressed in early-mid elongation-stage spermatid (Drosophila) in testis and 20 other cell types or tissues"/>
</dbReference>
<accession>B5RJ04</accession>
<feature type="non-terminal residue" evidence="7">
    <location>
        <position position="1"/>
    </location>
</feature>
<organism evidence="7">
    <name type="scientific">Drosophila melanogaster</name>
    <name type="common">Fruit fly</name>
    <dbReference type="NCBI Taxonomy" id="7227"/>
    <lineage>
        <taxon>Eukaryota</taxon>
        <taxon>Metazoa</taxon>
        <taxon>Ecdysozoa</taxon>
        <taxon>Arthropoda</taxon>
        <taxon>Hexapoda</taxon>
        <taxon>Insecta</taxon>
        <taxon>Pterygota</taxon>
        <taxon>Neoptera</taxon>
        <taxon>Endopterygota</taxon>
        <taxon>Diptera</taxon>
        <taxon>Brachycera</taxon>
        <taxon>Muscomorpha</taxon>
        <taxon>Ephydroidea</taxon>
        <taxon>Drosophilidae</taxon>
        <taxon>Drosophila</taxon>
        <taxon>Sophophora</taxon>
    </lineage>
</organism>
<evidence type="ECO:0000256" key="2">
    <source>
        <dbReference type="ARBA" id="ARBA00022692"/>
    </source>
</evidence>
<dbReference type="PANTHER" id="PTHR12763:SF28">
    <property type="entry name" value="GEO10507P1-RELATED"/>
    <property type="match status" value="1"/>
</dbReference>
<comment type="subcellular location">
    <subcellularLocation>
        <location evidence="1">Mitochondrion inner membrane</location>
    </subcellularLocation>
</comment>
<proteinExistence type="evidence at transcript level"/>
<keyword evidence="4" id="KW-1133">Transmembrane helix</keyword>
<keyword evidence="6" id="KW-0472">Membrane</keyword>
<keyword evidence="5" id="KW-0496">Mitochondrion</keyword>
<dbReference type="Gene3D" id="1.10.287.110">
    <property type="entry name" value="DnaJ domain"/>
    <property type="match status" value="1"/>
</dbReference>
<evidence type="ECO:0000256" key="6">
    <source>
        <dbReference type="ARBA" id="ARBA00023136"/>
    </source>
</evidence>
<dbReference type="PANTHER" id="PTHR12763">
    <property type="match status" value="1"/>
</dbReference>
<evidence type="ECO:0000256" key="4">
    <source>
        <dbReference type="ARBA" id="ARBA00022989"/>
    </source>
</evidence>
<evidence type="ECO:0000313" key="7">
    <source>
        <dbReference type="EMBL" id="ACH92343.1"/>
    </source>
</evidence>
<keyword evidence="2" id="KW-0812">Transmembrane</keyword>
<evidence type="ECO:0000256" key="5">
    <source>
        <dbReference type="ARBA" id="ARBA00023128"/>
    </source>
</evidence>
<dbReference type="VEuPathDB" id="VectorBase:FBgn0265265"/>
<dbReference type="ExpressionAtlas" id="B5RJ04">
    <property type="expression patterns" value="baseline and differential"/>
</dbReference>
<evidence type="ECO:0000256" key="1">
    <source>
        <dbReference type="ARBA" id="ARBA00004273"/>
    </source>
</evidence>